<dbReference type="Pfam" id="PF13749">
    <property type="entry name" value="HATPase_c_4"/>
    <property type="match status" value="1"/>
</dbReference>
<dbReference type="Gene3D" id="3.30.950.30">
    <property type="entry name" value="Schlafen, AAA domain"/>
    <property type="match status" value="1"/>
</dbReference>
<dbReference type="PANTHER" id="PTHR30595">
    <property type="entry name" value="GLPR-RELATED TRANSCRIPTIONAL REPRESSOR"/>
    <property type="match status" value="1"/>
</dbReference>
<sequence>IAKGDKIWFKCNSQYLREMMSCGKTGRIQLNFDSQESLNDIPDDKPKQMRPVLVKFPDPNDDIQKTMEYINKSIFESSSPPIIPLVYVQRIADKILLIIEVSSGMNKPYYRKSEGLDKGAYIRLGRSTLRATSDMIEELKWQSRGRSFDMMPVYHTSKEDLDDKKINEFLNHRKTTKIANISNEILQSYHLIIEEHSSIYCSVGGILLFGKNLQNFFSEAMIICSHFSGINGRNAIASIDCTGTLFEQFNAAYNFVISKLERSFSIKGSPKRKEKLEIPEDAIREIILNAIVHRNYHINGPSKIAIYDNRIEIFSPGIFPGPIDVHNLNKGLTYIRNNVICKIFREAG</sequence>
<dbReference type="InterPro" id="IPR038461">
    <property type="entry name" value="Schlafen_AlbA_2_dom_sf"/>
</dbReference>
<dbReference type="EMBL" id="LAZR01065879">
    <property type="protein sequence ID" value="KKK54669.1"/>
    <property type="molecule type" value="Genomic_DNA"/>
</dbReference>
<evidence type="ECO:0000313" key="1">
    <source>
        <dbReference type="EMBL" id="KKK54669.1"/>
    </source>
</evidence>
<dbReference type="InterPro" id="IPR038475">
    <property type="entry name" value="RecG_C_sf"/>
</dbReference>
<feature type="non-terminal residue" evidence="1">
    <location>
        <position position="348"/>
    </location>
</feature>
<accession>A0A0F8YKG2</accession>
<reference evidence="1" key="1">
    <citation type="journal article" date="2015" name="Nature">
        <title>Complex archaea that bridge the gap between prokaryotes and eukaryotes.</title>
        <authorList>
            <person name="Spang A."/>
            <person name="Saw J.H."/>
            <person name="Jorgensen S.L."/>
            <person name="Zaremba-Niedzwiedzka K."/>
            <person name="Martijn J."/>
            <person name="Lind A.E."/>
            <person name="van Eijk R."/>
            <person name="Schleper C."/>
            <person name="Guy L."/>
            <person name="Ettema T.J."/>
        </authorList>
    </citation>
    <scope>NUCLEOTIDE SEQUENCE</scope>
</reference>
<proteinExistence type="predicted"/>
<dbReference type="AlphaFoldDB" id="A0A0F8YKG2"/>
<dbReference type="PANTHER" id="PTHR30595:SF6">
    <property type="entry name" value="SCHLAFEN ALBA-2 DOMAIN-CONTAINING PROTEIN"/>
    <property type="match status" value="1"/>
</dbReference>
<protein>
    <submittedName>
        <fullName evidence="1">Uncharacterized protein</fullName>
    </submittedName>
</protein>
<name>A0A0F8YKG2_9ZZZZ</name>
<dbReference type="Gene3D" id="3.30.565.60">
    <property type="match status" value="1"/>
</dbReference>
<comment type="caution">
    <text evidence="1">The sequence shown here is derived from an EMBL/GenBank/DDBJ whole genome shotgun (WGS) entry which is preliminary data.</text>
</comment>
<organism evidence="1">
    <name type="scientific">marine sediment metagenome</name>
    <dbReference type="NCBI Taxonomy" id="412755"/>
    <lineage>
        <taxon>unclassified sequences</taxon>
        <taxon>metagenomes</taxon>
        <taxon>ecological metagenomes</taxon>
    </lineage>
</organism>
<gene>
    <name evidence="1" type="ORF">LCGC14_3082370</name>
</gene>
<feature type="non-terminal residue" evidence="1">
    <location>
        <position position="1"/>
    </location>
</feature>